<feature type="region of interest" description="Disordered" evidence="1">
    <location>
        <begin position="149"/>
        <end position="186"/>
    </location>
</feature>
<feature type="region of interest" description="Disordered" evidence="1">
    <location>
        <begin position="106"/>
        <end position="134"/>
    </location>
</feature>
<evidence type="ECO:0000313" key="3">
    <source>
        <dbReference type="Proteomes" id="UP000193067"/>
    </source>
</evidence>
<organism evidence="2 3">
    <name type="scientific">Trametes coccinea (strain BRFM310)</name>
    <name type="common">Pycnoporus coccineus</name>
    <dbReference type="NCBI Taxonomy" id="1353009"/>
    <lineage>
        <taxon>Eukaryota</taxon>
        <taxon>Fungi</taxon>
        <taxon>Dikarya</taxon>
        <taxon>Basidiomycota</taxon>
        <taxon>Agaricomycotina</taxon>
        <taxon>Agaricomycetes</taxon>
        <taxon>Polyporales</taxon>
        <taxon>Polyporaceae</taxon>
        <taxon>Trametes</taxon>
    </lineage>
</organism>
<reference evidence="2 3" key="1">
    <citation type="journal article" date="2015" name="Biotechnol. Biofuels">
        <title>Enhanced degradation of softwood versus hardwood by the white-rot fungus Pycnoporus coccineus.</title>
        <authorList>
            <person name="Couturier M."/>
            <person name="Navarro D."/>
            <person name="Chevret D."/>
            <person name="Henrissat B."/>
            <person name="Piumi F."/>
            <person name="Ruiz-Duenas F.J."/>
            <person name="Martinez A.T."/>
            <person name="Grigoriev I.V."/>
            <person name="Riley R."/>
            <person name="Lipzen A."/>
            <person name="Berrin J.G."/>
            <person name="Master E.R."/>
            <person name="Rosso M.N."/>
        </authorList>
    </citation>
    <scope>NUCLEOTIDE SEQUENCE [LARGE SCALE GENOMIC DNA]</scope>
    <source>
        <strain evidence="2 3">BRFM310</strain>
    </source>
</reference>
<dbReference type="AlphaFoldDB" id="A0A1Y2J0T7"/>
<proteinExistence type="predicted"/>
<gene>
    <name evidence="2" type="ORF">PYCCODRAFT_1432362</name>
</gene>
<dbReference type="OrthoDB" id="5563033at2759"/>
<sequence>MALLSTMYVSLCYWPPVPIDTPLLRPWSENVTTFADAILSRMPDLPSEKMPRMMPIDEHCWCDLSSGVFSPVNLTKWEESSVNRVVEALEKREADLREMERREQCEAEAAGAKGNGTSCAEQFPGPAPRPRRRRRYSVSKFLDLLGLVPPHSKMANSSDDLDPEKQHQDVSANSTSTLQDSAQHPPIKLPWFRREYDLRNFGFAMVTDEPLLTHAPQNP</sequence>
<name>A0A1Y2J0T7_TRAC3</name>
<keyword evidence="3" id="KW-1185">Reference proteome</keyword>
<dbReference type="EMBL" id="KZ084092">
    <property type="protein sequence ID" value="OSD05822.1"/>
    <property type="molecule type" value="Genomic_DNA"/>
</dbReference>
<accession>A0A1Y2J0T7</accession>
<evidence type="ECO:0000313" key="2">
    <source>
        <dbReference type="EMBL" id="OSD05822.1"/>
    </source>
</evidence>
<feature type="compositionally biased region" description="Polar residues" evidence="1">
    <location>
        <begin position="169"/>
        <end position="182"/>
    </location>
</feature>
<evidence type="ECO:0000256" key="1">
    <source>
        <dbReference type="SAM" id="MobiDB-lite"/>
    </source>
</evidence>
<protein>
    <submittedName>
        <fullName evidence="2">Uncharacterized protein</fullName>
    </submittedName>
</protein>
<dbReference type="Proteomes" id="UP000193067">
    <property type="component" value="Unassembled WGS sequence"/>
</dbReference>
<dbReference type="STRING" id="1353009.A0A1Y2J0T7"/>